<keyword evidence="2" id="KW-1185">Reference proteome</keyword>
<dbReference type="SUPFAM" id="SSF51556">
    <property type="entry name" value="Metallo-dependent hydrolases"/>
    <property type="match status" value="1"/>
</dbReference>
<evidence type="ECO:0000313" key="2">
    <source>
        <dbReference type="Proteomes" id="UP001595752"/>
    </source>
</evidence>
<evidence type="ECO:0000313" key="1">
    <source>
        <dbReference type="EMBL" id="MFC3882316.1"/>
    </source>
</evidence>
<dbReference type="CDD" id="cd01301">
    <property type="entry name" value="rDP_like"/>
    <property type="match status" value="1"/>
</dbReference>
<dbReference type="PANTHER" id="PTHR10443">
    <property type="entry name" value="MICROSOMAL DIPEPTIDASE"/>
    <property type="match status" value="1"/>
</dbReference>
<gene>
    <name evidence="1" type="ORF">ACFOU2_01745</name>
</gene>
<protein>
    <submittedName>
        <fullName evidence="1">Dipeptidase</fullName>
    </submittedName>
</protein>
<organism evidence="1 2">
    <name type="scientific">Bacillus songklensis</name>
    <dbReference type="NCBI Taxonomy" id="1069116"/>
    <lineage>
        <taxon>Bacteria</taxon>
        <taxon>Bacillati</taxon>
        <taxon>Bacillota</taxon>
        <taxon>Bacilli</taxon>
        <taxon>Bacillales</taxon>
        <taxon>Bacillaceae</taxon>
        <taxon>Bacillus</taxon>
    </lineage>
</organism>
<name>A0ABV8AZK9_9BACI</name>
<proteinExistence type="predicted"/>
<dbReference type="RefSeq" id="WP_377911659.1">
    <property type="nucleotide sequence ID" value="NZ_JBHRZT010000007.1"/>
</dbReference>
<dbReference type="Proteomes" id="UP001595752">
    <property type="component" value="Unassembled WGS sequence"/>
</dbReference>
<dbReference type="InterPro" id="IPR008257">
    <property type="entry name" value="Pept_M19"/>
</dbReference>
<dbReference type="InterPro" id="IPR032466">
    <property type="entry name" value="Metal_Hydrolase"/>
</dbReference>
<dbReference type="EMBL" id="JBHRZT010000007">
    <property type="protein sequence ID" value="MFC3882316.1"/>
    <property type="molecule type" value="Genomic_DNA"/>
</dbReference>
<comment type="caution">
    <text evidence="1">The sequence shown here is derived from an EMBL/GenBank/DDBJ whole genome shotgun (WGS) entry which is preliminary data.</text>
</comment>
<dbReference type="Gene3D" id="3.20.20.140">
    <property type="entry name" value="Metal-dependent hydrolases"/>
    <property type="match status" value="1"/>
</dbReference>
<sequence>MKIFDAHCDVLMKLWMNPHLSFLHNHILHVTFKTLKETGAKVQLFAIYVPESVTYEQRFDVALEMVQLFHTHILSIPNMKLVCTKQDIDYLKEDEIGAVLTLEGCDAIGHNLARLYTLFRLGVSAVGLTWNYSNAAADGILEERGAGLSSFGKQIVQANNEEKVWTDVSHISIKGFWDVIETADYLIASHSNAYSLCPHPRNLRDDQIKAIIQKNGVIGITFVPEFLTERQDATIDDVLRHVDYVCGLGGEHHIGFGSDFDGISETPDGLHNYRGYDELKNRLLKYYSDSQVNNFLFHNFYKRIPK</sequence>
<dbReference type="PROSITE" id="PS51365">
    <property type="entry name" value="RENAL_DIPEPTIDASE_2"/>
    <property type="match status" value="1"/>
</dbReference>
<dbReference type="PANTHER" id="PTHR10443:SF12">
    <property type="entry name" value="DIPEPTIDASE"/>
    <property type="match status" value="1"/>
</dbReference>
<reference evidence="2" key="1">
    <citation type="journal article" date="2019" name="Int. J. Syst. Evol. Microbiol.">
        <title>The Global Catalogue of Microorganisms (GCM) 10K type strain sequencing project: providing services to taxonomists for standard genome sequencing and annotation.</title>
        <authorList>
            <consortium name="The Broad Institute Genomics Platform"/>
            <consortium name="The Broad Institute Genome Sequencing Center for Infectious Disease"/>
            <person name="Wu L."/>
            <person name="Ma J."/>
        </authorList>
    </citation>
    <scope>NUCLEOTIDE SEQUENCE [LARGE SCALE GENOMIC DNA]</scope>
    <source>
        <strain evidence="2">CCUG 61889</strain>
    </source>
</reference>
<dbReference type="Pfam" id="PF01244">
    <property type="entry name" value="Peptidase_M19"/>
    <property type="match status" value="1"/>
</dbReference>
<accession>A0ABV8AZK9</accession>